<name>A0A428NRF7_9HYPO</name>
<proteinExistence type="predicted"/>
<evidence type="ECO:0000313" key="2">
    <source>
        <dbReference type="EMBL" id="RSL43381.1"/>
    </source>
</evidence>
<dbReference type="Proteomes" id="UP000287972">
    <property type="component" value="Unassembled WGS sequence"/>
</dbReference>
<keyword evidence="3" id="KW-1185">Reference proteome</keyword>
<reference evidence="2 3" key="1">
    <citation type="submission" date="2017-06" db="EMBL/GenBank/DDBJ databases">
        <title>Comparative genomic analysis of Ambrosia Fusariam Clade fungi.</title>
        <authorList>
            <person name="Stajich J.E."/>
            <person name="Carrillo J."/>
            <person name="Kijimoto T."/>
            <person name="Eskalen A."/>
            <person name="O'Donnell K."/>
            <person name="Kasson M."/>
        </authorList>
    </citation>
    <scope>NUCLEOTIDE SEQUENCE [LARGE SCALE GENOMIC DNA]</scope>
    <source>
        <strain evidence="2 3">NRRL62606</strain>
    </source>
</reference>
<dbReference type="EMBL" id="NKCL01001118">
    <property type="protein sequence ID" value="RSL43381.1"/>
    <property type="molecule type" value="Genomic_DNA"/>
</dbReference>
<dbReference type="AlphaFoldDB" id="A0A428NRF7"/>
<organism evidence="2 3">
    <name type="scientific">Fusarium floridanum</name>
    <dbReference type="NCBI Taxonomy" id="1325733"/>
    <lineage>
        <taxon>Eukaryota</taxon>
        <taxon>Fungi</taxon>
        <taxon>Dikarya</taxon>
        <taxon>Ascomycota</taxon>
        <taxon>Pezizomycotina</taxon>
        <taxon>Sordariomycetes</taxon>
        <taxon>Hypocreomycetidae</taxon>
        <taxon>Hypocreales</taxon>
        <taxon>Nectriaceae</taxon>
        <taxon>Fusarium</taxon>
        <taxon>Fusarium solani species complex</taxon>
    </lineage>
</organism>
<protein>
    <submittedName>
        <fullName evidence="2">Uncharacterized protein</fullName>
    </submittedName>
</protein>
<evidence type="ECO:0000256" key="1">
    <source>
        <dbReference type="SAM" id="MobiDB-lite"/>
    </source>
</evidence>
<feature type="region of interest" description="Disordered" evidence="1">
    <location>
        <begin position="31"/>
        <end position="67"/>
    </location>
</feature>
<sequence length="67" mass="7460">MLLVCLPSRIQCLVRMHVLTNTKRVVWSPTTARASLKRSSADHAPPQPPSKPPQLDQSNPQFGRQSV</sequence>
<feature type="compositionally biased region" description="Polar residues" evidence="1">
    <location>
        <begin position="55"/>
        <end position="67"/>
    </location>
</feature>
<comment type="caution">
    <text evidence="2">The sequence shown here is derived from an EMBL/GenBank/DDBJ whole genome shotgun (WGS) entry which is preliminary data.</text>
</comment>
<accession>A0A428NRF7</accession>
<gene>
    <name evidence="2" type="ORF">CEP51_016368</name>
</gene>
<evidence type="ECO:0000313" key="3">
    <source>
        <dbReference type="Proteomes" id="UP000287972"/>
    </source>
</evidence>